<keyword evidence="1" id="KW-1133">Transmembrane helix</keyword>
<name>A0ABV6U3B0_9ACTN</name>
<accession>A0ABV6U3B0</accession>
<sequence>MSVVQDLVTGFPPEEAAGSDPAARALWPGRTPAGITVAAVLSLLAWAVLAEIVAAMAGLAVRPSALWPPVRRVLSVTFGDPVVPTIAMAVIVCGAGLMALAVIPGRPRLVPLEGDDPLLVIGLTRSGLRRTLAAAAWEAVDGEGFYVEHVGVRVLRRQIEVTVETDADRAGELLREVGAAVGDRLSGLGALGHREVVVRLRGRRT</sequence>
<protein>
    <submittedName>
        <fullName evidence="3">DUF6286 domain-containing protein</fullName>
    </submittedName>
</protein>
<reference evidence="3 4" key="1">
    <citation type="submission" date="2024-09" db="EMBL/GenBank/DDBJ databases">
        <authorList>
            <person name="Sun Q."/>
            <person name="Mori K."/>
        </authorList>
    </citation>
    <scope>NUCLEOTIDE SEQUENCE [LARGE SCALE GENOMIC DNA]</scope>
    <source>
        <strain evidence="3 4">TBRC 1851</strain>
    </source>
</reference>
<evidence type="ECO:0000313" key="3">
    <source>
        <dbReference type="EMBL" id="MFC0862948.1"/>
    </source>
</evidence>
<gene>
    <name evidence="3" type="ORF">ACFHYQ_11650</name>
</gene>
<keyword evidence="1" id="KW-0812">Transmembrane</keyword>
<dbReference type="RefSeq" id="WP_394301129.1">
    <property type="nucleotide sequence ID" value="NZ_JBHMQT010000021.1"/>
</dbReference>
<evidence type="ECO:0000259" key="2">
    <source>
        <dbReference type="Pfam" id="PF19803"/>
    </source>
</evidence>
<feature type="transmembrane region" description="Helical" evidence="1">
    <location>
        <begin position="33"/>
        <end position="61"/>
    </location>
</feature>
<organism evidence="3 4">
    <name type="scientific">Sphaerimonospora cavernae</name>
    <dbReference type="NCBI Taxonomy" id="1740611"/>
    <lineage>
        <taxon>Bacteria</taxon>
        <taxon>Bacillati</taxon>
        <taxon>Actinomycetota</taxon>
        <taxon>Actinomycetes</taxon>
        <taxon>Streptosporangiales</taxon>
        <taxon>Streptosporangiaceae</taxon>
        <taxon>Sphaerimonospora</taxon>
    </lineage>
</organism>
<dbReference type="Pfam" id="PF19803">
    <property type="entry name" value="DUF6286"/>
    <property type="match status" value="1"/>
</dbReference>
<dbReference type="InterPro" id="IPR046253">
    <property type="entry name" value="DUF6286"/>
</dbReference>
<dbReference type="EMBL" id="JBHMQT010000021">
    <property type="protein sequence ID" value="MFC0862948.1"/>
    <property type="molecule type" value="Genomic_DNA"/>
</dbReference>
<feature type="domain" description="DUF6286" evidence="2">
    <location>
        <begin position="92"/>
        <end position="201"/>
    </location>
</feature>
<feature type="transmembrane region" description="Helical" evidence="1">
    <location>
        <begin position="81"/>
        <end position="103"/>
    </location>
</feature>
<keyword evidence="1" id="KW-0472">Membrane</keyword>
<keyword evidence="4" id="KW-1185">Reference proteome</keyword>
<evidence type="ECO:0000256" key="1">
    <source>
        <dbReference type="SAM" id="Phobius"/>
    </source>
</evidence>
<dbReference type="Proteomes" id="UP001589870">
    <property type="component" value="Unassembled WGS sequence"/>
</dbReference>
<evidence type="ECO:0000313" key="4">
    <source>
        <dbReference type="Proteomes" id="UP001589870"/>
    </source>
</evidence>
<comment type="caution">
    <text evidence="3">The sequence shown here is derived from an EMBL/GenBank/DDBJ whole genome shotgun (WGS) entry which is preliminary data.</text>
</comment>
<proteinExistence type="predicted"/>